<dbReference type="PRINTS" id="PR00364">
    <property type="entry name" value="DISEASERSIST"/>
</dbReference>
<dbReference type="Gene3D" id="1.10.10.10">
    <property type="entry name" value="Winged helix-like DNA-binding domain superfamily/Winged helix DNA-binding domain"/>
    <property type="match status" value="1"/>
</dbReference>
<dbReference type="GO" id="GO:0043531">
    <property type="term" value="F:ADP binding"/>
    <property type="evidence" value="ECO:0007669"/>
    <property type="project" value="InterPro"/>
</dbReference>
<keyword evidence="1" id="KW-0238">DNA-binding</keyword>
<dbReference type="SUPFAM" id="SSF52540">
    <property type="entry name" value="P-loop containing nucleoside triphosphate hydrolases"/>
    <property type="match status" value="1"/>
</dbReference>
<dbReference type="RefSeq" id="WP_203886270.1">
    <property type="nucleotide sequence ID" value="NZ_BAABHH010000002.1"/>
</dbReference>
<dbReference type="Gene3D" id="1.25.40.10">
    <property type="entry name" value="Tetratricopeptide repeat domain"/>
    <property type="match status" value="2"/>
</dbReference>
<accession>A0A8J3PXY6</accession>
<name>A0A8J3PXY6_9ACTN</name>
<sequence length="841" mass="90337">MGSSPLTARAVAEFVALLDDLRQDADLSFRQLEENARLNGGWLPRATANDVVKRRNLPARLDAREFISSWVGACGGDVAEWLRAWENLPVEHQGAFGPGPRQLPAETSVFEGRVNAMKSLDEAVRGPSPALIVGPAGVGKTALAIHWAHQREKWFSDGQLYLNLRGFAQEPPLTPDQAVRTLLLALSVPARTIPEDLEGCAALLRSNLSGRRILLVFDNAADVAQVRPLLPGSSTCGVIVTSRIRLTGLVAREGARLVDVGPLSTVEGQAVLRGVLGTDRTASEREAIAELAELCGGLPLALRICAANLVALPYQTLTNYAALLRDGDRIAALGVDGDDDAAVRAAFELSYSRLPADVSRLFRLLGAMPGADITVSAAATMSGLSQSAAGRLLQALENAHLVERRALDRYGMHDLIRLYARALSEDEDPDSERDAAIRRLADWHLAGLGAVADHLRPDFRSATAEFDGPQLSFPTSDEALAWLRAELMNLRALGEHMARANATLEVCSLLDAARVGVTIYGFNGDMTALGLAALDMGKRMSDPGAIARAHCFIAAFVHDNHYSQGLEHGTRAVRLFREIGEPHRELRTRNNLAEVHRRLGNLRLAEEHMSQALGLASDDYGVWPLLLANLADILIEDGRHVDALRIASESVVRARSTVGTTGLEVALNMVATAQLALGDLDEATGNYDEARQRSESIGWLDGVILAVTGVGRIASLRGDHHDAIMHLQSAITQAGRGWSFYEGKARTALADAYLAAGHPEAAIQAAADAVTTHRDHGERLSEARALRSFGDGLAATGDAEGARERWTEALAILTELELAEAGTVRDRLDDEAAVSRPAARD</sequence>
<organism evidence="3 4">
    <name type="scientific">Planotetraspora kaengkrachanensis</name>
    <dbReference type="NCBI Taxonomy" id="575193"/>
    <lineage>
        <taxon>Bacteria</taxon>
        <taxon>Bacillati</taxon>
        <taxon>Actinomycetota</taxon>
        <taxon>Actinomycetes</taxon>
        <taxon>Streptosporangiales</taxon>
        <taxon>Streptosporangiaceae</taxon>
        <taxon>Planotetraspora</taxon>
    </lineage>
</organism>
<evidence type="ECO:0000313" key="4">
    <source>
        <dbReference type="Proteomes" id="UP000630097"/>
    </source>
</evidence>
<evidence type="ECO:0000256" key="1">
    <source>
        <dbReference type="ARBA" id="ARBA00023125"/>
    </source>
</evidence>
<dbReference type="InterPro" id="IPR027417">
    <property type="entry name" value="P-loop_NTPase"/>
</dbReference>
<protein>
    <submittedName>
        <fullName evidence="3">NTPase</fullName>
    </submittedName>
</protein>
<dbReference type="Pfam" id="PF13181">
    <property type="entry name" value="TPR_8"/>
    <property type="match status" value="1"/>
</dbReference>
<dbReference type="Proteomes" id="UP000630097">
    <property type="component" value="Unassembled WGS sequence"/>
</dbReference>
<dbReference type="InterPro" id="IPR019734">
    <property type="entry name" value="TPR_rpt"/>
</dbReference>
<dbReference type="SUPFAM" id="SSF46785">
    <property type="entry name" value="Winged helix' DNA-binding domain"/>
    <property type="match status" value="1"/>
</dbReference>
<evidence type="ECO:0000313" key="3">
    <source>
        <dbReference type="EMBL" id="GIG82938.1"/>
    </source>
</evidence>
<dbReference type="PANTHER" id="PTHR47691:SF3">
    <property type="entry name" value="HTH-TYPE TRANSCRIPTIONAL REGULATOR RV0890C-RELATED"/>
    <property type="match status" value="1"/>
</dbReference>
<dbReference type="GO" id="GO:0003677">
    <property type="term" value="F:DNA binding"/>
    <property type="evidence" value="ECO:0007669"/>
    <property type="project" value="UniProtKB-KW"/>
</dbReference>
<dbReference type="AlphaFoldDB" id="A0A8J3PXY6"/>
<reference evidence="3 4" key="1">
    <citation type="submission" date="2021-01" db="EMBL/GenBank/DDBJ databases">
        <title>Whole genome shotgun sequence of Planotetraspora kaengkrachanensis NBRC 104272.</title>
        <authorList>
            <person name="Komaki H."/>
            <person name="Tamura T."/>
        </authorList>
    </citation>
    <scope>NUCLEOTIDE SEQUENCE [LARGE SCALE GENOMIC DNA]</scope>
    <source>
        <strain evidence="3 4">NBRC 104272</strain>
    </source>
</reference>
<dbReference type="InterPro" id="IPR036390">
    <property type="entry name" value="WH_DNA-bd_sf"/>
</dbReference>
<keyword evidence="4" id="KW-1185">Reference proteome</keyword>
<dbReference type="PANTHER" id="PTHR47691">
    <property type="entry name" value="REGULATOR-RELATED"/>
    <property type="match status" value="1"/>
</dbReference>
<feature type="domain" description="AAA+ ATPase" evidence="2">
    <location>
        <begin position="126"/>
        <end position="264"/>
    </location>
</feature>
<dbReference type="Gene3D" id="3.40.50.300">
    <property type="entry name" value="P-loop containing nucleotide triphosphate hydrolases"/>
    <property type="match status" value="1"/>
</dbReference>
<comment type="caution">
    <text evidence="3">The sequence shown here is derived from an EMBL/GenBank/DDBJ whole genome shotgun (WGS) entry which is preliminary data.</text>
</comment>
<evidence type="ECO:0000259" key="2">
    <source>
        <dbReference type="SMART" id="SM00382"/>
    </source>
</evidence>
<dbReference type="InterPro" id="IPR036388">
    <property type="entry name" value="WH-like_DNA-bd_sf"/>
</dbReference>
<dbReference type="SUPFAM" id="SSF48452">
    <property type="entry name" value="TPR-like"/>
    <property type="match status" value="2"/>
</dbReference>
<dbReference type="SMART" id="SM00382">
    <property type="entry name" value="AAA"/>
    <property type="match status" value="1"/>
</dbReference>
<proteinExistence type="predicted"/>
<dbReference type="EMBL" id="BONV01000035">
    <property type="protein sequence ID" value="GIG82938.1"/>
    <property type="molecule type" value="Genomic_DNA"/>
</dbReference>
<gene>
    <name evidence="3" type="ORF">Pka01_60650</name>
</gene>
<dbReference type="InterPro" id="IPR011990">
    <property type="entry name" value="TPR-like_helical_dom_sf"/>
</dbReference>
<dbReference type="InterPro" id="IPR003593">
    <property type="entry name" value="AAA+_ATPase"/>
</dbReference>
<dbReference type="SMART" id="SM00028">
    <property type="entry name" value="TPR"/>
    <property type="match status" value="6"/>
</dbReference>